<reference evidence="2 3" key="1">
    <citation type="journal article" date="2020" name="Genomics">
        <title>Complete, high-quality genomes from long-read metagenomic sequencing of two wolf lichen thalli reveals enigmatic genome architecture.</title>
        <authorList>
            <person name="McKenzie S.K."/>
            <person name="Walston R.F."/>
            <person name="Allen J.L."/>
        </authorList>
    </citation>
    <scope>NUCLEOTIDE SEQUENCE [LARGE SCALE GENOMIC DNA]</scope>
    <source>
        <strain evidence="2">WasteWater1</strain>
    </source>
</reference>
<proteinExistence type="predicted"/>
<organism evidence="2 3">
    <name type="scientific">Letharia lupina</name>
    <dbReference type="NCBI Taxonomy" id="560253"/>
    <lineage>
        <taxon>Eukaryota</taxon>
        <taxon>Fungi</taxon>
        <taxon>Dikarya</taxon>
        <taxon>Ascomycota</taxon>
        <taxon>Pezizomycotina</taxon>
        <taxon>Lecanoromycetes</taxon>
        <taxon>OSLEUM clade</taxon>
        <taxon>Lecanoromycetidae</taxon>
        <taxon>Lecanorales</taxon>
        <taxon>Lecanorineae</taxon>
        <taxon>Parmeliaceae</taxon>
        <taxon>Letharia</taxon>
    </lineage>
</organism>
<dbReference type="Pfam" id="PF07985">
    <property type="entry name" value="SRR1"/>
    <property type="match status" value="1"/>
</dbReference>
<evidence type="ECO:0000259" key="1">
    <source>
        <dbReference type="Pfam" id="PF07985"/>
    </source>
</evidence>
<evidence type="ECO:0000313" key="3">
    <source>
        <dbReference type="Proteomes" id="UP000593566"/>
    </source>
</evidence>
<dbReference type="PANTHER" id="PTHR42080:SF1">
    <property type="entry name" value="SRR1-LIKE DOMAIN-CONTAINING PROTEIN"/>
    <property type="match status" value="1"/>
</dbReference>
<dbReference type="Proteomes" id="UP000593566">
    <property type="component" value="Unassembled WGS sequence"/>
</dbReference>
<feature type="domain" description="SRR1-like" evidence="1">
    <location>
        <begin position="90"/>
        <end position="213"/>
    </location>
</feature>
<dbReference type="EMBL" id="JACCJB010000007">
    <property type="protein sequence ID" value="KAF6225736.1"/>
    <property type="molecule type" value="Genomic_DNA"/>
</dbReference>
<comment type="caution">
    <text evidence="2">The sequence shown here is derived from an EMBL/GenBank/DDBJ whole genome shotgun (WGS) entry which is preliminary data.</text>
</comment>
<protein>
    <recommendedName>
        <fullName evidence="1">SRR1-like domain-containing protein</fullName>
    </recommendedName>
</protein>
<accession>A0A8H6CMA2</accession>
<keyword evidence="3" id="KW-1185">Reference proteome</keyword>
<name>A0A8H6CMA2_9LECA</name>
<evidence type="ECO:0000313" key="2">
    <source>
        <dbReference type="EMBL" id="KAF6225736.1"/>
    </source>
</evidence>
<sequence>MTRRKKPPPQRKLQQITDSSGWTHVIKGPPGTVNAGTTGIRLEDGKSTGTKYTLETYLDRFRKHYAPIWQGSDCFKSLSRMFEQDILPAENILITQCVCLGLGSMTAGSESSSYELAALISILEMLGKEHHIQDIVFQDPVFNALDHTILESLGYTVVQSPDAFSKLNSTTFLFAPHLECFHYATALETATPVLSVGSDPQMYVEGLLSSLAESTKKGSRQIFHDFLGKTRSRPMPDFDRTPWCESTCIYWVKSEKGDSCKSKIEEAVRLM</sequence>
<gene>
    <name evidence="2" type="ORF">HO133_009738</name>
</gene>
<dbReference type="PANTHER" id="PTHR42080">
    <property type="entry name" value="SRR1 DOMAIN-CONTAINING PROTEIN"/>
    <property type="match status" value="1"/>
</dbReference>
<dbReference type="GeneID" id="59338133"/>
<dbReference type="AlphaFoldDB" id="A0A8H6CMA2"/>
<dbReference type="RefSeq" id="XP_037154445.1">
    <property type="nucleotide sequence ID" value="XM_037300597.1"/>
</dbReference>
<dbReference type="InterPro" id="IPR012942">
    <property type="entry name" value="SRR1-like"/>
</dbReference>